<dbReference type="AlphaFoldDB" id="A0A941DR14"/>
<dbReference type="Gene3D" id="3.30.465.10">
    <property type="match status" value="1"/>
</dbReference>
<keyword evidence="7" id="KW-1185">Reference proteome</keyword>
<dbReference type="PANTHER" id="PTHR11748:SF103">
    <property type="entry name" value="GLYCOLATE OXIDASE SUBUNIT GLCE"/>
    <property type="match status" value="1"/>
</dbReference>
<dbReference type="GO" id="GO:0019154">
    <property type="term" value="F:glycolate dehydrogenase activity"/>
    <property type="evidence" value="ECO:0007669"/>
    <property type="project" value="UniProtKB-EC"/>
</dbReference>
<dbReference type="PANTHER" id="PTHR11748">
    <property type="entry name" value="D-LACTATE DEHYDROGENASE"/>
    <property type="match status" value="1"/>
</dbReference>
<evidence type="ECO:0000313" key="6">
    <source>
        <dbReference type="EMBL" id="MBR7782491.1"/>
    </source>
</evidence>
<evidence type="ECO:0000313" key="7">
    <source>
        <dbReference type="Proteomes" id="UP000680067"/>
    </source>
</evidence>
<evidence type="ECO:0000256" key="4">
    <source>
        <dbReference type="ARBA" id="ARBA00023002"/>
    </source>
</evidence>
<keyword evidence="4 6" id="KW-0560">Oxidoreductase</keyword>
<dbReference type="InterPro" id="IPR016169">
    <property type="entry name" value="FAD-bd_PCMH_sub2"/>
</dbReference>
<dbReference type="Pfam" id="PF02913">
    <property type="entry name" value="FAD-oxidase_C"/>
    <property type="match status" value="1"/>
</dbReference>
<accession>A0A941DR14</accession>
<dbReference type="InterPro" id="IPR006094">
    <property type="entry name" value="Oxid_FAD_bind_N"/>
</dbReference>
<dbReference type="InterPro" id="IPR016164">
    <property type="entry name" value="FAD-linked_Oxase-like_C"/>
</dbReference>
<evidence type="ECO:0000256" key="3">
    <source>
        <dbReference type="ARBA" id="ARBA00022827"/>
    </source>
</evidence>
<dbReference type="SUPFAM" id="SSF56176">
    <property type="entry name" value="FAD-binding/transporter-associated domain-like"/>
    <property type="match status" value="1"/>
</dbReference>
<dbReference type="EC" id="1.1.99.14" evidence="6"/>
<dbReference type="InterPro" id="IPR016166">
    <property type="entry name" value="FAD-bd_PCMH"/>
</dbReference>
<keyword evidence="2" id="KW-0285">Flavoprotein</keyword>
<dbReference type="PROSITE" id="PS51387">
    <property type="entry name" value="FAD_PCMH"/>
    <property type="match status" value="1"/>
</dbReference>
<protein>
    <submittedName>
        <fullName evidence="6">Glycolate oxidase subunit GlcE</fullName>
        <ecNumber evidence="6">1.1.99.14</ecNumber>
    </submittedName>
</protein>
<sequence length="357" mass="38695">MTQTTQQFSALAEQIRDAAARRQPLAIRGGNSKAWYGRAVDGETLDMRPWQGVLAYDPTELVITACAGTPLRDIEALLAEHGQMLAFEPPHFSEHSTVGGTIAAGLAGPRRPYAGSVRDFVLGAGIIDGQGQMLEFGGQVMKNVAGYDVSRVLAGSLGCLGVITHASLKVLPRPFAEESRVLMLSETDALRTVSQWCGRALPVSAASWHMGRLIVRFSGAEAAVREAVRHSGGEELRDAGSWWRSLRDQSHAYFQEDSNHILWRLSLPATAPALALNGKTLWEWGGAQRWLRSEESAGKIREVCAVAGGHATAFRGAAAGDEVFSPLSPALMQVHQRLKQALDPQRILNPGRLYKEL</sequence>
<dbReference type="GO" id="GO:0071949">
    <property type="term" value="F:FAD binding"/>
    <property type="evidence" value="ECO:0007669"/>
    <property type="project" value="InterPro"/>
</dbReference>
<gene>
    <name evidence="6" type="primary">glcE</name>
    <name evidence="6" type="ORF">KDM89_10070</name>
</gene>
<evidence type="ECO:0000256" key="1">
    <source>
        <dbReference type="ARBA" id="ARBA00001974"/>
    </source>
</evidence>
<name>A0A941DR14_9BURK</name>
<dbReference type="InterPro" id="IPR016171">
    <property type="entry name" value="Vanillyl_alc_oxidase_C-sub2"/>
</dbReference>
<dbReference type="NCBIfam" id="NF008439">
    <property type="entry name" value="PRK11282.1"/>
    <property type="match status" value="1"/>
</dbReference>
<evidence type="ECO:0000259" key="5">
    <source>
        <dbReference type="PROSITE" id="PS51387"/>
    </source>
</evidence>
<reference evidence="6" key="1">
    <citation type="submission" date="2021-04" db="EMBL/GenBank/DDBJ databases">
        <title>novel species isolated from subtropical streams in China.</title>
        <authorList>
            <person name="Lu H."/>
        </authorList>
    </citation>
    <scope>NUCLEOTIDE SEQUENCE</scope>
    <source>
        <strain evidence="6">LFS511W</strain>
    </source>
</reference>
<feature type="domain" description="FAD-binding PCMH-type" evidence="5">
    <location>
        <begin position="1"/>
        <end position="173"/>
    </location>
</feature>
<comment type="caution">
    <text evidence="6">The sequence shown here is derived from an EMBL/GenBank/DDBJ whole genome shotgun (WGS) entry which is preliminary data.</text>
</comment>
<evidence type="ECO:0000256" key="2">
    <source>
        <dbReference type="ARBA" id="ARBA00022630"/>
    </source>
</evidence>
<organism evidence="6 7">
    <name type="scientific">Undibacterium luofuense</name>
    <dbReference type="NCBI Taxonomy" id="2828733"/>
    <lineage>
        <taxon>Bacteria</taxon>
        <taxon>Pseudomonadati</taxon>
        <taxon>Pseudomonadota</taxon>
        <taxon>Betaproteobacteria</taxon>
        <taxon>Burkholderiales</taxon>
        <taxon>Oxalobacteraceae</taxon>
        <taxon>Undibacterium</taxon>
    </lineage>
</organism>
<dbReference type="Pfam" id="PF01565">
    <property type="entry name" value="FAD_binding_4"/>
    <property type="match status" value="1"/>
</dbReference>
<dbReference type="Gene3D" id="1.10.45.10">
    <property type="entry name" value="Vanillyl-alcohol Oxidase, Chain A, domain 4"/>
    <property type="match status" value="1"/>
</dbReference>
<dbReference type="Proteomes" id="UP000680067">
    <property type="component" value="Unassembled WGS sequence"/>
</dbReference>
<dbReference type="EMBL" id="JAGSPN010000006">
    <property type="protein sequence ID" value="MBR7782491.1"/>
    <property type="molecule type" value="Genomic_DNA"/>
</dbReference>
<dbReference type="InterPro" id="IPR036318">
    <property type="entry name" value="FAD-bd_PCMH-like_sf"/>
</dbReference>
<comment type="cofactor">
    <cofactor evidence="1">
        <name>FAD</name>
        <dbReference type="ChEBI" id="CHEBI:57692"/>
    </cofactor>
</comment>
<dbReference type="InterPro" id="IPR004113">
    <property type="entry name" value="FAD-bd_oxidored_4_C"/>
</dbReference>
<dbReference type="SUPFAM" id="SSF55103">
    <property type="entry name" value="FAD-linked oxidases, C-terminal domain"/>
    <property type="match status" value="1"/>
</dbReference>
<dbReference type="RefSeq" id="WP_212687801.1">
    <property type="nucleotide sequence ID" value="NZ_JAGSPN010000006.1"/>
</dbReference>
<proteinExistence type="predicted"/>
<keyword evidence="3" id="KW-0274">FAD</keyword>